<protein>
    <submittedName>
        <fullName evidence="3">Alpha/beta hydrolase</fullName>
    </submittedName>
</protein>
<name>A0ABQ2RI16_9GAMM</name>
<evidence type="ECO:0000313" key="3">
    <source>
        <dbReference type="EMBL" id="GGQ30065.1"/>
    </source>
</evidence>
<keyword evidence="4" id="KW-1185">Reference proteome</keyword>
<comment type="caution">
    <text evidence="3">The sequence shown here is derived from an EMBL/GenBank/DDBJ whole genome shotgun (WGS) entry which is preliminary data.</text>
</comment>
<dbReference type="Pfam" id="PF00561">
    <property type="entry name" value="Abhydrolase_1"/>
    <property type="match status" value="1"/>
</dbReference>
<reference evidence="4" key="1">
    <citation type="journal article" date="2019" name="Int. J. Syst. Evol. Microbiol.">
        <title>The Global Catalogue of Microorganisms (GCM) 10K type strain sequencing project: providing services to taxonomists for standard genome sequencing and annotation.</title>
        <authorList>
            <consortium name="The Broad Institute Genomics Platform"/>
            <consortium name="The Broad Institute Genome Sequencing Center for Infectious Disease"/>
            <person name="Wu L."/>
            <person name="Ma J."/>
        </authorList>
    </citation>
    <scope>NUCLEOTIDE SEQUENCE [LARGE SCALE GENOMIC DNA]</scope>
    <source>
        <strain evidence="4">JCM 32306</strain>
    </source>
</reference>
<accession>A0ABQ2RI16</accession>
<evidence type="ECO:0000313" key="4">
    <source>
        <dbReference type="Proteomes" id="UP000619118"/>
    </source>
</evidence>
<keyword evidence="1 3" id="KW-0378">Hydrolase</keyword>
<dbReference type="InterPro" id="IPR000073">
    <property type="entry name" value="AB_hydrolase_1"/>
</dbReference>
<evidence type="ECO:0000259" key="2">
    <source>
        <dbReference type="Pfam" id="PF00561"/>
    </source>
</evidence>
<dbReference type="Proteomes" id="UP000619118">
    <property type="component" value="Unassembled WGS sequence"/>
</dbReference>
<dbReference type="EMBL" id="BMQX01000028">
    <property type="protein sequence ID" value="GGQ30065.1"/>
    <property type="molecule type" value="Genomic_DNA"/>
</dbReference>
<dbReference type="PRINTS" id="PR00412">
    <property type="entry name" value="EPOXHYDRLASE"/>
</dbReference>
<gene>
    <name evidence="3" type="ORF">GCM10009411_32230</name>
</gene>
<sequence>MALTHQYINVDGVNIHYVESSPYTSQQPIETLVFLHGFPEYWGTWHKQLAFFGRNYRVIAPDLPGYHLSDKPVDPEFYAVPNLISFMAKFIAAISPNHPVTLIAHDWGGAIAWPLAAFNAALLNRLVILNAAHPSTFTREMINNSNQRSKSAYIHELIGPEAENLLTQDDYRYLVDKIMQSQQPAVFTHEVLDTYKQVWRQPGAIKGMLQYYRAMPQLARNDTQSDVKHDTNVSSGAQVKHTCELKIPNIRINLPTLVLWGEHDLAFVNENLEGLTEYVPNCTIKRFSQTSHWIQHERPNDVNKAISDFLTSIK</sequence>
<feature type="domain" description="AB hydrolase-1" evidence="2">
    <location>
        <begin position="31"/>
        <end position="299"/>
    </location>
</feature>
<organism evidence="3 4">
    <name type="scientific">Shewanella litoralis</name>
    <dbReference type="NCBI Taxonomy" id="2282700"/>
    <lineage>
        <taxon>Bacteria</taxon>
        <taxon>Pseudomonadati</taxon>
        <taxon>Pseudomonadota</taxon>
        <taxon>Gammaproteobacteria</taxon>
        <taxon>Alteromonadales</taxon>
        <taxon>Shewanellaceae</taxon>
        <taxon>Shewanella</taxon>
    </lineage>
</organism>
<dbReference type="SUPFAM" id="SSF53474">
    <property type="entry name" value="alpha/beta-Hydrolases"/>
    <property type="match status" value="1"/>
</dbReference>
<dbReference type="InterPro" id="IPR000639">
    <property type="entry name" value="Epox_hydrolase-like"/>
</dbReference>
<dbReference type="GO" id="GO:0016787">
    <property type="term" value="F:hydrolase activity"/>
    <property type="evidence" value="ECO:0007669"/>
    <property type="project" value="UniProtKB-KW"/>
</dbReference>
<evidence type="ECO:0000256" key="1">
    <source>
        <dbReference type="ARBA" id="ARBA00022801"/>
    </source>
</evidence>
<dbReference type="InterPro" id="IPR029058">
    <property type="entry name" value="AB_hydrolase_fold"/>
</dbReference>
<dbReference type="Gene3D" id="3.40.50.1820">
    <property type="entry name" value="alpha/beta hydrolase"/>
    <property type="match status" value="1"/>
</dbReference>
<dbReference type="RefSeq" id="WP_160056795.1">
    <property type="nucleotide sequence ID" value="NZ_BMQX01000028.1"/>
</dbReference>
<dbReference type="PANTHER" id="PTHR43329">
    <property type="entry name" value="EPOXIDE HYDROLASE"/>
    <property type="match status" value="1"/>
</dbReference>
<proteinExistence type="predicted"/>
<dbReference type="PRINTS" id="PR00111">
    <property type="entry name" value="ABHYDROLASE"/>
</dbReference>